<dbReference type="PANTHER" id="PTHR11878">
    <property type="entry name" value="SODIUM/CALCIUM EXCHANGER"/>
    <property type="match status" value="1"/>
</dbReference>
<dbReference type="Gene3D" id="2.60.40.2030">
    <property type="match status" value="2"/>
</dbReference>
<feature type="domain" description="Calx-beta" evidence="5">
    <location>
        <begin position="220"/>
        <end position="320"/>
    </location>
</feature>
<dbReference type="PANTHER" id="PTHR11878:SF65">
    <property type="entry name" value="NA_CA-EXCHANGE PROTEIN, ISOFORM G"/>
    <property type="match status" value="1"/>
</dbReference>
<dbReference type="InterPro" id="IPR038081">
    <property type="entry name" value="CalX-like_sf"/>
</dbReference>
<evidence type="ECO:0000259" key="5">
    <source>
        <dbReference type="SMART" id="SM00237"/>
    </source>
</evidence>
<accession>A0A480A8T1</accession>
<keyword evidence="3" id="KW-0106">Calcium</keyword>
<keyword evidence="7" id="KW-1185">Reference proteome</keyword>
<protein>
    <recommendedName>
        <fullName evidence="5">Calx-beta domain-containing protein</fullName>
    </recommendedName>
</protein>
<keyword evidence="4" id="KW-0813">Transport</keyword>
<dbReference type="EMBL" id="BJCE01000293">
    <property type="protein sequence ID" value="GCL39658.1"/>
    <property type="molecule type" value="Genomic_DNA"/>
</dbReference>
<evidence type="ECO:0000256" key="3">
    <source>
        <dbReference type="ARBA" id="ARBA00022837"/>
    </source>
</evidence>
<evidence type="ECO:0000256" key="1">
    <source>
        <dbReference type="ARBA" id="ARBA00022729"/>
    </source>
</evidence>
<name>A0A480A8T1_9CYAN</name>
<reference evidence="7" key="1">
    <citation type="submission" date="2019-02" db="EMBL/GenBank/DDBJ databases">
        <title>Draft genome sequence of Sphaerospermopsis reniformis NIES-1949.</title>
        <authorList>
            <person name="Yamaguchi H."/>
            <person name="Suzuki S."/>
            <person name="Kawachi M."/>
        </authorList>
    </citation>
    <scope>NUCLEOTIDE SEQUENCE [LARGE SCALE GENOMIC DNA]</scope>
    <source>
        <strain evidence="7">NIES-1949</strain>
    </source>
</reference>
<dbReference type="SUPFAM" id="SSF141072">
    <property type="entry name" value="CalX-like"/>
    <property type="match status" value="2"/>
</dbReference>
<dbReference type="InterPro" id="IPR003644">
    <property type="entry name" value="Calx_beta"/>
</dbReference>
<evidence type="ECO:0000256" key="2">
    <source>
        <dbReference type="ARBA" id="ARBA00022737"/>
    </source>
</evidence>
<feature type="domain" description="Calx-beta" evidence="5">
    <location>
        <begin position="333"/>
        <end position="437"/>
    </location>
</feature>
<evidence type="ECO:0000256" key="4">
    <source>
        <dbReference type="ARBA" id="ARBA00023065"/>
    </source>
</evidence>
<dbReference type="Pfam" id="PF03160">
    <property type="entry name" value="Calx-beta"/>
    <property type="match status" value="2"/>
</dbReference>
<dbReference type="RefSeq" id="WP_137669180.1">
    <property type="nucleotide sequence ID" value="NZ_BJCE01000293.1"/>
</dbReference>
<sequence length="550" mass="57340">MSELILNSSQDLSLLLPGQENNISASINIFHDLDVTDFSCNTSLLSTVETSQALHNIVATPLSWDNILGWQPAVTLQEFAQSPDFQSQIHLVFGDNFNAGRLQDIHSQWLVGNLTALPQIEVLNSSVFPTGTLGAFSGETNKIYLNEELLSSGNTELIKEAIIEETGHWLDKEINSTDTPGDEGELLAAFVTGKQLNPSQIADIKNQDDTTTIFVDGKSLIVEQSTLPTITITASDASAAETLSGQTTNPGRFTLTRTGNLSSALTVNYTISGTATNGTDYNSISNSVTFAANSATATVNINPIDDSAVEGNETVVFNVSSSSAYNIGSANSATVNIADNDSLLPTINITANDSNAGETITGQTANPGQFTLTRTGSTTSSLTVNYTVAGTATNGTDYSNIVNSVTFAAGSSTAFININPLDDSLSEGSETVVLTLSSSSNYSLGTSQSGTVTIADNDQSTTDTTAPSLGSFSLSTTSVNTSTAAQSITVTAQITDDMSGLVSGSLSSGYGGVSFKSPSGQQSAYVLLNYSDRTSGTSQNGIYSDTLTIP</sequence>
<keyword evidence="1" id="KW-0732">Signal</keyword>
<dbReference type="Proteomes" id="UP000300142">
    <property type="component" value="Unassembled WGS sequence"/>
</dbReference>
<proteinExistence type="predicted"/>
<evidence type="ECO:0000313" key="6">
    <source>
        <dbReference type="EMBL" id="GCL39658.1"/>
    </source>
</evidence>
<organism evidence="6 7">
    <name type="scientific">Sphaerospermopsis reniformis</name>
    <dbReference type="NCBI Taxonomy" id="531300"/>
    <lineage>
        <taxon>Bacteria</taxon>
        <taxon>Bacillati</taxon>
        <taxon>Cyanobacteriota</taxon>
        <taxon>Cyanophyceae</taxon>
        <taxon>Nostocales</taxon>
        <taxon>Aphanizomenonaceae</taxon>
        <taxon>Sphaerospermopsis</taxon>
    </lineage>
</organism>
<dbReference type="InterPro" id="IPR051171">
    <property type="entry name" value="CaCA"/>
</dbReference>
<gene>
    <name evidence="6" type="ORF">SR1949_47860</name>
</gene>
<evidence type="ECO:0000313" key="7">
    <source>
        <dbReference type="Proteomes" id="UP000300142"/>
    </source>
</evidence>
<dbReference type="AlphaFoldDB" id="A0A480A8T1"/>
<dbReference type="SMART" id="SM00237">
    <property type="entry name" value="Calx_beta"/>
    <property type="match status" value="2"/>
</dbReference>
<keyword evidence="2" id="KW-0677">Repeat</keyword>
<comment type="caution">
    <text evidence="6">The sequence shown here is derived from an EMBL/GenBank/DDBJ whole genome shotgun (WGS) entry which is preliminary data.</text>
</comment>
<keyword evidence="4" id="KW-0406">Ion transport</keyword>
<dbReference type="GO" id="GO:0007154">
    <property type="term" value="P:cell communication"/>
    <property type="evidence" value="ECO:0007669"/>
    <property type="project" value="InterPro"/>
</dbReference>
<dbReference type="GO" id="GO:0030001">
    <property type="term" value="P:metal ion transport"/>
    <property type="evidence" value="ECO:0007669"/>
    <property type="project" value="TreeGrafter"/>
</dbReference>
<dbReference type="GO" id="GO:0016020">
    <property type="term" value="C:membrane"/>
    <property type="evidence" value="ECO:0007669"/>
    <property type="project" value="InterPro"/>
</dbReference>